<evidence type="ECO:0000256" key="9">
    <source>
        <dbReference type="SAM" id="SignalP"/>
    </source>
</evidence>
<keyword evidence="8" id="KW-0325">Glycoprotein</keyword>
<dbReference type="Pfam" id="PF07678">
    <property type="entry name" value="TED_complement"/>
    <property type="match status" value="1"/>
</dbReference>
<evidence type="ECO:0000313" key="14">
    <source>
        <dbReference type="Proteomes" id="UP000770717"/>
    </source>
</evidence>
<evidence type="ECO:0000259" key="11">
    <source>
        <dbReference type="SMART" id="SM01360"/>
    </source>
</evidence>
<feature type="domain" description="Alpha-macroglobulin receptor-binding" evidence="12">
    <location>
        <begin position="1371"/>
        <end position="1456"/>
    </location>
</feature>
<comment type="subcellular location">
    <subcellularLocation>
        <location evidence="1">Secreted</location>
    </subcellularLocation>
</comment>
<evidence type="ECO:0000259" key="12">
    <source>
        <dbReference type="SMART" id="SM01361"/>
    </source>
</evidence>
<dbReference type="Pfam" id="PF17789">
    <property type="entry name" value="MG4"/>
    <property type="match status" value="1"/>
</dbReference>
<dbReference type="Gene3D" id="2.60.120.1540">
    <property type="match status" value="1"/>
</dbReference>
<feature type="domain" description="Alpha-2-macroglobulin bait region" evidence="10">
    <location>
        <begin position="456"/>
        <end position="603"/>
    </location>
</feature>
<dbReference type="OrthoDB" id="9998011at2759"/>
<evidence type="ECO:0000256" key="2">
    <source>
        <dbReference type="ARBA" id="ARBA00010952"/>
    </source>
</evidence>
<evidence type="ECO:0000313" key="13">
    <source>
        <dbReference type="EMBL" id="KAG9472011.1"/>
    </source>
</evidence>
<dbReference type="GO" id="GO:0005615">
    <property type="term" value="C:extracellular space"/>
    <property type="evidence" value="ECO:0007669"/>
    <property type="project" value="InterPro"/>
</dbReference>
<dbReference type="Pfam" id="PF01835">
    <property type="entry name" value="MG2"/>
    <property type="match status" value="1"/>
</dbReference>
<dbReference type="Gene3D" id="2.20.130.20">
    <property type="match status" value="2"/>
</dbReference>
<accession>A0A8J6JXP6</accession>
<evidence type="ECO:0000256" key="5">
    <source>
        <dbReference type="ARBA" id="ARBA00022729"/>
    </source>
</evidence>
<dbReference type="InterPro" id="IPR013783">
    <property type="entry name" value="Ig-like_fold"/>
</dbReference>
<dbReference type="InterPro" id="IPR008930">
    <property type="entry name" value="Terpenoid_cyclase/PrenylTrfase"/>
</dbReference>
<dbReference type="SUPFAM" id="SSF81296">
    <property type="entry name" value="E set domains"/>
    <property type="match status" value="1"/>
</dbReference>
<evidence type="ECO:0000256" key="3">
    <source>
        <dbReference type="ARBA" id="ARBA00022525"/>
    </source>
</evidence>
<dbReference type="InterPro" id="IPR041555">
    <property type="entry name" value="MG3"/>
</dbReference>
<name>A0A8J6JXP6_ELECQ</name>
<sequence length="1471" mass="161823">MRLKGIIPSLVLLCLIVGARSKPRCAFSFPAMLKSGEMAKACVNTRGQTAQVDMILEVSGVNYTVFSGQLPADDIFMCPEFQVPLVSVAAPVFLTVSAIAPGYDYQETQPVVMAPTGKITLIQLEKSIYKPGETVRLNLISIDNNLYPADELFPLIFVTDPSGNRLYQWTNQQTINSMLRIEFVLLSDPELGPYEIHVQKGGKGSSSQISKSFVVDEYVLPNMQLEILAANAVTILDKTLPYKVITSYTYGQGVLGKVSGRACRAPVNYYIGNACNRNPDGLCIPITGTLDANGTFSGELDMTNFQFDRSGYRMALTLYATVTEQGTGIQVAESKTISITNQLGQVYFNRENMEPYYKKQLPYFIQATAVDGLQKPISGQIIELQVNGVTVKNLTTDVNGKVQDYIDTSVLEQSVVNIQVIYKNSEQCYDSTYVVPTYSNDYFSITRFYSRSGSFLQIEGPKEELQCGQTYILTVKYTFSQLGLTDGETQVSLNYMTMSRLKIVNFGTLSADLTNSTQGELPLSLEITPEHAPVTDVIVYALLDEEVVAHTIQLNIEKCFRNQVSMDFSEERATPGSTINLNIASSPRSVCGVRIYDSSLLLLQQDQPLTPSIVYSSLLYSSLNGYSAAGYNVDPASPPCIDANKQIMFHGLYYSPTSFPNEGDSYQELKSVGMLMLTHAPSSQPTLCGQPAFIGRPPIFNGDFLMTNSATFAREPGAVEDMSFTDGANNGGSPAAIQSVRTRFPEMMFFNITYTNENGLLSVPLEVPGTITKWEGDMVCLSGNGIGMTKNPSNFTSFQPFFLSVSLPYSIVRGEDLMIRVTVANNLEKCVKVNVTMAHSDDYTTEAVNGNDIQCICSGQRGSFSFILKAKSLGVLPISITGETLHIGDTCDGPADPNEAKRIDTVVRSIIVEPEGIPQEATKSTFICTNDENVVTEVNILPPAKAVQDATTAKISVIGDILGRALVNPESLIKEPTGCGEQNLATLMPIALVINCLNITGRLTQEMKDKAVQFMNTGYMRQMRFRKPDGSFSAFQYGESSSELTLKTLLTLWTIKDYVYVEPRVMNQALVYLESLFNRKTGGFTPRGTVFNNALKGGAEDDVSFTAQMAAYLIKTNDAGSPTLLRQALSFLDTASRGKQSIYNKAWMFYVFQLAKNEERSNAMLEELEAQKIEEDGTTHWERVNKPSQSTPYMFSPPAASANVEITATVLLALCTKPSPTPADLSYMSQIALWLAEQQNDFGSYSSTSDTMMALEALSAYGTLVYQKGASNTVAVKYGGTVVKEFNLDPENRDLFQTQPLSNIPGDYSIIVSGKGCVLVQTTVSFNMPVNDEDSDFSLSVYIPPESCVNGEAPIFPVYMNISYNGLRNESNMAIIDVALPSGYTPEQESLSQLKSKVPKVEQKNNHVYIYLLSVTRDVTSLEMKLQMGARVQNMQPKYIYAWDYYEKDENARAVLRHPCTIPTDPGVKSQ</sequence>
<dbReference type="SUPFAM" id="SSF48239">
    <property type="entry name" value="Terpenoid cyclases/Protein prenyltransferases"/>
    <property type="match status" value="1"/>
</dbReference>
<dbReference type="Gene3D" id="2.60.40.1930">
    <property type="match status" value="2"/>
</dbReference>
<dbReference type="Pfam" id="PF07703">
    <property type="entry name" value="A2M_BRD"/>
    <property type="match status" value="1"/>
</dbReference>
<dbReference type="Pfam" id="PF00207">
    <property type="entry name" value="A2M"/>
    <property type="match status" value="1"/>
</dbReference>
<dbReference type="SMART" id="SM01359">
    <property type="entry name" value="A2M_N_2"/>
    <property type="match status" value="1"/>
</dbReference>
<dbReference type="InterPro" id="IPR050473">
    <property type="entry name" value="A2M/Complement_sys"/>
</dbReference>
<dbReference type="PANTHER" id="PTHR11412">
    <property type="entry name" value="MACROGLOBULIN / COMPLEMENT"/>
    <property type="match status" value="1"/>
</dbReference>
<dbReference type="InterPro" id="IPR011626">
    <property type="entry name" value="Alpha-macroglobulin_TED"/>
</dbReference>
<comment type="similarity">
    <text evidence="2">Belongs to the protease inhibitor I39 (alpha-2-macroglobulin) family.</text>
</comment>
<organism evidence="13 14">
    <name type="scientific">Eleutherodactylus coqui</name>
    <name type="common">Puerto Rican coqui</name>
    <dbReference type="NCBI Taxonomy" id="57060"/>
    <lineage>
        <taxon>Eukaryota</taxon>
        <taxon>Metazoa</taxon>
        <taxon>Chordata</taxon>
        <taxon>Craniata</taxon>
        <taxon>Vertebrata</taxon>
        <taxon>Euteleostomi</taxon>
        <taxon>Amphibia</taxon>
        <taxon>Batrachia</taxon>
        <taxon>Anura</taxon>
        <taxon>Neobatrachia</taxon>
        <taxon>Hyloidea</taxon>
        <taxon>Eleutherodactylidae</taxon>
        <taxon>Eleutherodactylinae</taxon>
        <taxon>Eleutherodactylus</taxon>
        <taxon>Eleutherodactylus</taxon>
    </lineage>
</organism>
<dbReference type="InterPro" id="IPR036595">
    <property type="entry name" value="A-macroglobulin_rcpt-bd_sf"/>
</dbReference>
<keyword evidence="7" id="KW-1015">Disulfide bond</keyword>
<dbReference type="InterPro" id="IPR014756">
    <property type="entry name" value="Ig_E-set"/>
</dbReference>
<keyword evidence="6" id="KW-0722">Serine protease inhibitor</keyword>
<dbReference type="Gene3D" id="2.60.40.690">
    <property type="entry name" value="Alpha-macroglobulin, receptor-binding domain"/>
    <property type="match status" value="1"/>
</dbReference>
<reference evidence="13" key="1">
    <citation type="thesis" date="2020" institute="ProQuest LLC" country="789 East Eisenhower Parkway, Ann Arbor, MI, USA">
        <title>Comparative Genomics and Chromosome Evolution.</title>
        <authorList>
            <person name="Mudd A.B."/>
        </authorList>
    </citation>
    <scope>NUCLEOTIDE SEQUENCE</scope>
    <source>
        <strain evidence="13">HN-11 Male</strain>
        <tissue evidence="13">Kidney and liver</tissue>
    </source>
</reference>
<dbReference type="InterPro" id="IPR002890">
    <property type="entry name" value="MG2"/>
</dbReference>
<evidence type="ECO:0000256" key="1">
    <source>
        <dbReference type="ARBA" id="ARBA00004613"/>
    </source>
</evidence>
<dbReference type="Proteomes" id="UP000770717">
    <property type="component" value="Unassembled WGS sequence"/>
</dbReference>
<dbReference type="InterPro" id="IPR009048">
    <property type="entry name" value="A-macroglobulin_rcpt-bd"/>
</dbReference>
<feature type="domain" description="Alpha-2-macroglobulin" evidence="11">
    <location>
        <begin position="747"/>
        <end position="837"/>
    </location>
</feature>
<dbReference type="InterPro" id="IPR040839">
    <property type="entry name" value="MG4"/>
</dbReference>
<dbReference type="FunFam" id="2.60.40.1930:FF:000001">
    <property type="entry name" value="CD109 isoform 3"/>
    <property type="match status" value="1"/>
</dbReference>
<dbReference type="InterPro" id="IPR047565">
    <property type="entry name" value="Alpha-macroglob_thiol-ester_cl"/>
</dbReference>
<dbReference type="EMBL" id="WNTK01000080">
    <property type="protein sequence ID" value="KAG9472012.1"/>
    <property type="molecule type" value="Genomic_DNA"/>
</dbReference>
<evidence type="ECO:0000259" key="10">
    <source>
        <dbReference type="SMART" id="SM01359"/>
    </source>
</evidence>
<dbReference type="SMART" id="SM01360">
    <property type="entry name" value="A2M"/>
    <property type="match status" value="1"/>
</dbReference>
<dbReference type="InterPro" id="IPR019742">
    <property type="entry name" value="MacrogloblnA2_CS"/>
</dbReference>
<dbReference type="Pfam" id="PF07677">
    <property type="entry name" value="A2M_recep"/>
    <property type="match status" value="1"/>
</dbReference>
<feature type="chain" id="PRO_5036433784" description="Alpha-2-macroglobulin" evidence="9">
    <location>
        <begin position="22"/>
        <end position="1471"/>
    </location>
</feature>
<dbReference type="SMART" id="SM01419">
    <property type="entry name" value="Thiol-ester_cl"/>
    <property type="match status" value="1"/>
</dbReference>
<dbReference type="SMART" id="SM01361">
    <property type="entry name" value="A2M_recep"/>
    <property type="match status" value="1"/>
</dbReference>
<dbReference type="Gene3D" id="1.50.10.20">
    <property type="match status" value="1"/>
</dbReference>
<evidence type="ECO:0008006" key="15">
    <source>
        <dbReference type="Google" id="ProtNLM"/>
    </source>
</evidence>
<evidence type="ECO:0000256" key="8">
    <source>
        <dbReference type="ARBA" id="ARBA00023180"/>
    </source>
</evidence>
<dbReference type="PANTHER" id="PTHR11412:SF179">
    <property type="entry name" value="ALPHA-2-MACROGLOBULIN"/>
    <property type="match status" value="1"/>
</dbReference>
<keyword evidence="14" id="KW-1185">Reference proteome</keyword>
<dbReference type="Pfam" id="PF17791">
    <property type="entry name" value="MG3"/>
    <property type="match status" value="1"/>
</dbReference>
<evidence type="ECO:0000256" key="7">
    <source>
        <dbReference type="ARBA" id="ARBA00023157"/>
    </source>
</evidence>
<feature type="signal peptide" evidence="9">
    <location>
        <begin position="1"/>
        <end position="21"/>
    </location>
</feature>
<dbReference type="PROSITE" id="PS00477">
    <property type="entry name" value="ALPHA_2_MACROGLOBULIN"/>
    <property type="match status" value="1"/>
</dbReference>
<keyword evidence="4" id="KW-0646">Protease inhibitor</keyword>
<keyword evidence="5 9" id="KW-0732">Signal</keyword>
<dbReference type="Gene3D" id="2.60.40.10">
    <property type="entry name" value="Immunoglobulins"/>
    <property type="match status" value="1"/>
</dbReference>
<dbReference type="SUPFAM" id="SSF49410">
    <property type="entry name" value="Alpha-macroglobulin receptor domain"/>
    <property type="match status" value="1"/>
</dbReference>
<dbReference type="GO" id="GO:0004867">
    <property type="term" value="F:serine-type endopeptidase inhibitor activity"/>
    <property type="evidence" value="ECO:0007669"/>
    <property type="project" value="UniProtKB-KW"/>
</dbReference>
<gene>
    <name evidence="13" type="ORF">GDO78_021655</name>
</gene>
<dbReference type="InterPro" id="IPR011625">
    <property type="entry name" value="A2M_N_BRD"/>
</dbReference>
<comment type="caution">
    <text evidence="13">The sequence shown here is derived from an EMBL/GenBank/DDBJ whole genome shotgun (WGS) entry which is preliminary data.</text>
</comment>
<keyword evidence="3" id="KW-0964">Secreted</keyword>
<evidence type="ECO:0000256" key="6">
    <source>
        <dbReference type="ARBA" id="ARBA00022900"/>
    </source>
</evidence>
<evidence type="ECO:0000256" key="4">
    <source>
        <dbReference type="ARBA" id="ARBA00022690"/>
    </source>
</evidence>
<dbReference type="EMBL" id="WNTK01000080">
    <property type="protein sequence ID" value="KAG9472011.1"/>
    <property type="molecule type" value="Genomic_DNA"/>
</dbReference>
<proteinExistence type="inferred from homology"/>
<dbReference type="InterPro" id="IPR001599">
    <property type="entry name" value="Macroglobln_a2"/>
</dbReference>
<protein>
    <recommendedName>
        <fullName evidence="15">Alpha-2-macroglobulin</fullName>
    </recommendedName>
</protein>